<comment type="caution">
    <text evidence="6">The sequence shown here is derived from an EMBL/GenBank/DDBJ whole genome shotgun (WGS) entry which is preliminary data.</text>
</comment>
<evidence type="ECO:0000313" key="6">
    <source>
        <dbReference type="EMBL" id="OGM69915.1"/>
    </source>
</evidence>
<evidence type="ECO:0000259" key="5">
    <source>
        <dbReference type="Pfam" id="PF00535"/>
    </source>
</evidence>
<dbReference type="CDD" id="cd04186">
    <property type="entry name" value="GT_2_like_c"/>
    <property type="match status" value="1"/>
</dbReference>
<dbReference type="InterPro" id="IPR001173">
    <property type="entry name" value="Glyco_trans_2-like"/>
</dbReference>
<dbReference type="Proteomes" id="UP000178429">
    <property type="component" value="Unassembled WGS sequence"/>
</dbReference>
<keyword evidence="4" id="KW-1133">Transmembrane helix</keyword>
<evidence type="ECO:0000256" key="2">
    <source>
        <dbReference type="ARBA" id="ARBA00022676"/>
    </source>
</evidence>
<proteinExistence type="inferred from homology"/>
<feature type="domain" description="Glycosyltransferase 2-like" evidence="5">
    <location>
        <begin position="6"/>
        <end position="169"/>
    </location>
</feature>
<evidence type="ECO:0000256" key="1">
    <source>
        <dbReference type="ARBA" id="ARBA00006739"/>
    </source>
</evidence>
<keyword evidence="3" id="KW-0808">Transferase</keyword>
<organism evidence="6 7">
    <name type="scientific">Candidatus Woesebacteria bacterium RIFCSPLOWO2_01_FULL_44_14</name>
    <dbReference type="NCBI Taxonomy" id="1802525"/>
    <lineage>
        <taxon>Bacteria</taxon>
        <taxon>Candidatus Woeseibacteriota</taxon>
    </lineage>
</organism>
<dbReference type="PANTHER" id="PTHR43179">
    <property type="entry name" value="RHAMNOSYLTRANSFERASE WBBL"/>
    <property type="match status" value="1"/>
</dbReference>
<evidence type="ECO:0000256" key="4">
    <source>
        <dbReference type="SAM" id="Phobius"/>
    </source>
</evidence>
<accession>A0A1F8C2S3</accession>
<dbReference type="AlphaFoldDB" id="A0A1F8C2S3"/>
<dbReference type="SUPFAM" id="SSF53448">
    <property type="entry name" value="Nucleotide-diphospho-sugar transferases"/>
    <property type="match status" value="1"/>
</dbReference>
<dbReference type="EMBL" id="MGHL01000007">
    <property type="protein sequence ID" value="OGM69915.1"/>
    <property type="molecule type" value="Genomic_DNA"/>
</dbReference>
<dbReference type="PANTHER" id="PTHR43179:SF12">
    <property type="entry name" value="GALACTOFURANOSYLTRANSFERASE GLFT2"/>
    <property type="match status" value="1"/>
</dbReference>
<evidence type="ECO:0000313" key="7">
    <source>
        <dbReference type="Proteomes" id="UP000178429"/>
    </source>
</evidence>
<dbReference type="InterPro" id="IPR029044">
    <property type="entry name" value="Nucleotide-diphossugar_trans"/>
</dbReference>
<dbReference type="Gene3D" id="3.90.550.10">
    <property type="entry name" value="Spore Coat Polysaccharide Biosynthesis Protein SpsA, Chain A"/>
    <property type="match status" value="1"/>
</dbReference>
<dbReference type="Pfam" id="PF00535">
    <property type="entry name" value="Glycos_transf_2"/>
    <property type="match status" value="1"/>
</dbReference>
<dbReference type="GO" id="GO:0016757">
    <property type="term" value="F:glycosyltransferase activity"/>
    <property type="evidence" value="ECO:0007669"/>
    <property type="project" value="UniProtKB-KW"/>
</dbReference>
<sequence>MKPLVSIVIVNWNGGEVFEDCLRSLTKIDYPNQELIIVDNGSVDGTQKHATIRNKENLGFAAANNQGVKNAKGRYVLLLNNDTKVKSDFLTKLVARIEKDESIGVIQPKILIMDKPTHLDSVGSFLTRTGFLQHYGYLARDAREYSREMPIFSAKGACMLVRREVIEKVGLFDEAYVSYLEETDFCWRVWLAGWKILYYPEAQILHKVGMTSKRLNQIAVNYHSFKNRLATLFKNLSGFDLILIGGTHLVIILILSFYYLARFRFREVVMIWRALFWNLSHLSDLLAKRSAAQKLRKVSDRELFRVILKPLDWKSMSGHFLRSERMLGGKHKV</sequence>
<evidence type="ECO:0000256" key="3">
    <source>
        <dbReference type="ARBA" id="ARBA00022679"/>
    </source>
</evidence>
<gene>
    <name evidence="6" type="ORF">A2975_04880</name>
</gene>
<reference evidence="6 7" key="1">
    <citation type="journal article" date="2016" name="Nat. Commun.">
        <title>Thousands of microbial genomes shed light on interconnected biogeochemical processes in an aquifer system.</title>
        <authorList>
            <person name="Anantharaman K."/>
            <person name="Brown C.T."/>
            <person name="Hug L.A."/>
            <person name="Sharon I."/>
            <person name="Castelle C.J."/>
            <person name="Probst A.J."/>
            <person name="Thomas B.C."/>
            <person name="Singh A."/>
            <person name="Wilkins M.J."/>
            <person name="Karaoz U."/>
            <person name="Brodie E.L."/>
            <person name="Williams K.H."/>
            <person name="Hubbard S.S."/>
            <person name="Banfield J.F."/>
        </authorList>
    </citation>
    <scope>NUCLEOTIDE SEQUENCE [LARGE SCALE GENOMIC DNA]</scope>
</reference>
<name>A0A1F8C2S3_9BACT</name>
<keyword evidence="2" id="KW-0328">Glycosyltransferase</keyword>
<comment type="similarity">
    <text evidence="1">Belongs to the glycosyltransferase 2 family.</text>
</comment>
<protein>
    <recommendedName>
        <fullName evidence="5">Glycosyltransferase 2-like domain-containing protein</fullName>
    </recommendedName>
</protein>
<dbReference type="STRING" id="1802525.A2975_04880"/>
<feature type="transmembrane region" description="Helical" evidence="4">
    <location>
        <begin position="241"/>
        <end position="261"/>
    </location>
</feature>
<keyword evidence="4" id="KW-0472">Membrane</keyword>
<keyword evidence="4" id="KW-0812">Transmembrane</keyword>